<evidence type="ECO:0000313" key="3">
    <source>
        <dbReference type="Proteomes" id="UP001322138"/>
    </source>
</evidence>
<dbReference type="EMBL" id="JAFFGZ010000008">
    <property type="protein sequence ID" value="KAK4640451.1"/>
    <property type="molecule type" value="Genomic_DNA"/>
</dbReference>
<dbReference type="GeneID" id="87900206"/>
<feature type="region of interest" description="Disordered" evidence="1">
    <location>
        <begin position="67"/>
        <end position="115"/>
    </location>
</feature>
<name>A0ABR0F8Z1_9PEZI</name>
<dbReference type="RefSeq" id="XP_062729427.1">
    <property type="nucleotide sequence ID" value="XM_062880724.1"/>
</dbReference>
<protein>
    <submittedName>
        <fullName evidence="2">Uncharacterized protein</fullName>
    </submittedName>
</protein>
<keyword evidence="3" id="KW-1185">Reference proteome</keyword>
<proteinExistence type="predicted"/>
<dbReference type="Proteomes" id="UP001322138">
    <property type="component" value="Unassembled WGS sequence"/>
</dbReference>
<comment type="caution">
    <text evidence="2">The sequence shown here is derived from an EMBL/GenBank/DDBJ whole genome shotgun (WGS) entry which is preliminary data.</text>
</comment>
<dbReference type="PANTHER" id="PTHR33321:SF12">
    <property type="entry name" value="PLANT BASIC SECRETORY PROTEIN (BSP) FAMILY PROTEIN"/>
    <property type="match status" value="1"/>
</dbReference>
<accession>A0ABR0F8Z1</accession>
<evidence type="ECO:0000256" key="1">
    <source>
        <dbReference type="SAM" id="MobiDB-lite"/>
    </source>
</evidence>
<evidence type="ECO:0000313" key="2">
    <source>
        <dbReference type="EMBL" id="KAK4640451.1"/>
    </source>
</evidence>
<gene>
    <name evidence="2" type="ORF">QC761_602770</name>
</gene>
<sequence length="345" mass="39615">MPRLLEHHAVGVGAQCKRHLPAYSWTRYKLELGIASYQMPLFIFSQTSSSPRKTAIMTFYEQTPAPRPTTILEPPISRPSDAPSATESPIPIHPPRDTTPNDPKTTTISSPKPFPLPTLRLENRHLIHPASALLFTSINPATVLPDCLQNVLRLLYHTPSSHSFTPPPTRSVTLIFRDMDGVAYTTGTDLDHDHKEIHFNLNHISNVASRSNSPTRVRDEIIGVITHELVHCYQWDAKHTCPGGLIEGIADWVRLNCDLSPPHWKKEVDGAWDRGYQHTAYFLQYLEDIFGNSTIRHLNDHLRHHKYHQDSFWEEQFRLGVEELYEGYVQHHKEEERKNKKQDDL</sequence>
<reference evidence="2 3" key="1">
    <citation type="journal article" date="2023" name="bioRxiv">
        <title>High-quality genome assemblies of four members of thePodospora anserinaspecies complex.</title>
        <authorList>
            <person name="Ament-Velasquez S.L."/>
            <person name="Vogan A.A."/>
            <person name="Wallerman O."/>
            <person name="Hartmann F."/>
            <person name="Gautier V."/>
            <person name="Silar P."/>
            <person name="Giraud T."/>
            <person name="Johannesson H."/>
        </authorList>
    </citation>
    <scope>NUCLEOTIDE SEQUENCE [LARGE SCALE GENOMIC DNA]</scope>
    <source>
        <strain evidence="2 3">CBS 112042</strain>
    </source>
</reference>
<dbReference type="PANTHER" id="PTHR33321">
    <property type="match status" value="1"/>
</dbReference>
<feature type="compositionally biased region" description="Polar residues" evidence="1">
    <location>
        <begin position="98"/>
        <end position="110"/>
    </location>
</feature>
<dbReference type="Pfam" id="PF04450">
    <property type="entry name" value="BSP"/>
    <property type="match status" value="1"/>
</dbReference>
<dbReference type="InterPro" id="IPR007541">
    <property type="entry name" value="Uncharacterised_BSP"/>
</dbReference>
<organism evidence="2 3">
    <name type="scientific">Podospora bellae-mahoneyi</name>
    <dbReference type="NCBI Taxonomy" id="2093777"/>
    <lineage>
        <taxon>Eukaryota</taxon>
        <taxon>Fungi</taxon>
        <taxon>Dikarya</taxon>
        <taxon>Ascomycota</taxon>
        <taxon>Pezizomycotina</taxon>
        <taxon>Sordariomycetes</taxon>
        <taxon>Sordariomycetidae</taxon>
        <taxon>Sordariales</taxon>
        <taxon>Podosporaceae</taxon>
        <taxon>Podospora</taxon>
    </lineage>
</organism>